<organism evidence="1">
    <name type="scientific">Vibrio cyclitrophicus</name>
    <dbReference type="NCBI Taxonomy" id="47951"/>
    <lineage>
        <taxon>Bacteria</taxon>
        <taxon>Pseudomonadati</taxon>
        <taxon>Pseudomonadota</taxon>
        <taxon>Gammaproteobacteria</taxon>
        <taxon>Vibrionales</taxon>
        <taxon>Vibrionaceae</taxon>
        <taxon>Vibrio</taxon>
    </lineage>
</organism>
<dbReference type="AlphaFoldDB" id="A0A7Z1S2B9"/>
<gene>
    <name evidence="1" type="ORF">BCS90_17540</name>
</gene>
<reference evidence="1" key="1">
    <citation type="submission" date="2016-07" db="EMBL/GenBank/DDBJ databases">
        <authorList>
            <person name="Kauffman K."/>
            <person name="Arevalo P."/>
            <person name="Polz M.F."/>
        </authorList>
    </citation>
    <scope>NUCLEOTIDE SEQUENCE</scope>
    <source>
        <strain evidence="1">10N.222.46.E12</strain>
    </source>
</reference>
<accession>A0A7Z1S2B9</accession>
<dbReference type="EMBL" id="MDBS01000028">
    <property type="protein sequence ID" value="PMP29199.1"/>
    <property type="molecule type" value="Genomic_DNA"/>
</dbReference>
<reference evidence="1" key="2">
    <citation type="journal article" date="2018" name="Nature">
        <title>A major lineage of non-tailed dsDNA viruses as unrecognized killers of marine bacteria.</title>
        <authorList>
            <person name="Kauffman K.M."/>
            <person name="Hussain F.A."/>
            <person name="Yang J."/>
            <person name="Arevalo P."/>
            <person name="Brown J.M."/>
            <person name="Chang W.K."/>
            <person name="VanInsberghe D."/>
            <person name="Elsherbini J."/>
            <person name="Sharma R.S."/>
            <person name="Cutler M.B."/>
            <person name="Kelly L."/>
            <person name="Polz M.F."/>
        </authorList>
    </citation>
    <scope>NUCLEOTIDE SEQUENCE</scope>
    <source>
        <strain evidence="1">10N.222.46.E12</strain>
    </source>
</reference>
<name>A0A7Z1S2B9_9VIBR</name>
<sequence>MCVLKVDEWVCEKGDEEDYIVERFEIRVKGKKPLVLNEPTFSQIVFVTQQYVNLSLPLTKQIVSKSVLGSVEPLVLKDHCALVNYLEASIASQ</sequence>
<proteinExistence type="predicted"/>
<evidence type="ECO:0000313" key="1">
    <source>
        <dbReference type="EMBL" id="PMP29199.1"/>
    </source>
</evidence>
<comment type="caution">
    <text evidence="1">The sequence shown here is derived from an EMBL/GenBank/DDBJ whole genome shotgun (WGS) entry which is preliminary data.</text>
</comment>
<protein>
    <submittedName>
        <fullName evidence="1">Uncharacterized protein</fullName>
    </submittedName>
</protein>